<dbReference type="Pfam" id="PF01161">
    <property type="entry name" value="PBP"/>
    <property type="match status" value="1"/>
</dbReference>
<organism evidence="2 3">
    <name type="scientific">Bicyclus anynana</name>
    <name type="common">Squinting bush brown butterfly</name>
    <dbReference type="NCBI Taxonomy" id="110368"/>
    <lineage>
        <taxon>Eukaryota</taxon>
        <taxon>Metazoa</taxon>
        <taxon>Ecdysozoa</taxon>
        <taxon>Arthropoda</taxon>
        <taxon>Hexapoda</taxon>
        <taxon>Insecta</taxon>
        <taxon>Pterygota</taxon>
        <taxon>Neoptera</taxon>
        <taxon>Endopterygota</taxon>
        <taxon>Lepidoptera</taxon>
        <taxon>Glossata</taxon>
        <taxon>Ditrysia</taxon>
        <taxon>Papilionoidea</taxon>
        <taxon>Nymphalidae</taxon>
        <taxon>Satyrinae</taxon>
        <taxon>Satyrini</taxon>
        <taxon>Mycalesina</taxon>
        <taxon>Bicyclus</taxon>
    </lineage>
</organism>
<dbReference type="PANTHER" id="PTHR11362">
    <property type="entry name" value="PHOSPHATIDYLETHANOLAMINE-BINDING PROTEIN"/>
    <property type="match status" value="1"/>
</dbReference>
<dbReference type="InterPro" id="IPR036610">
    <property type="entry name" value="PEBP-like_sf"/>
</dbReference>
<dbReference type="GeneID" id="112047035"/>
<feature type="chain" id="PRO_5047197940" evidence="1">
    <location>
        <begin position="19"/>
        <end position="203"/>
    </location>
</feature>
<proteinExistence type="predicted"/>
<dbReference type="CDD" id="cd00866">
    <property type="entry name" value="PEBP_euk"/>
    <property type="match status" value="1"/>
</dbReference>
<dbReference type="RefSeq" id="XP_052743888.1">
    <property type="nucleotide sequence ID" value="XM_052887928.1"/>
</dbReference>
<protein>
    <submittedName>
        <fullName evidence="3">Protein D2-like</fullName>
    </submittedName>
</protein>
<evidence type="ECO:0000313" key="3">
    <source>
        <dbReference type="RefSeq" id="XP_052743888.1"/>
    </source>
</evidence>
<name>A0ABM3LXT9_BICAN</name>
<dbReference type="Proteomes" id="UP001652582">
    <property type="component" value="Chromosome 20"/>
</dbReference>
<dbReference type="SUPFAM" id="SSF49777">
    <property type="entry name" value="PEBP-like"/>
    <property type="match status" value="1"/>
</dbReference>
<dbReference type="InterPro" id="IPR035810">
    <property type="entry name" value="PEBP_euk"/>
</dbReference>
<evidence type="ECO:0000313" key="2">
    <source>
        <dbReference type="Proteomes" id="UP001652582"/>
    </source>
</evidence>
<evidence type="ECO:0000256" key="1">
    <source>
        <dbReference type="SAM" id="SignalP"/>
    </source>
</evidence>
<keyword evidence="1" id="KW-0732">Signal</keyword>
<reference evidence="3" key="1">
    <citation type="submission" date="2025-08" db="UniProtKB">
        <authorList>
            <consortium name="RefSeq"/>
        </authorList>
    </citation>
    <scope>IDENTIFICATION</scope>
</reference>
<dbReference type="InterPro" id="IPR008914">
    <property type="entry name" value="PEBP"/>
</dbReference>
<accession>A0ABM3LXT9</accession>
<dbReference type="PANTHER" id="PTHR11362:SF82">
    <property type="entry name" value="PHOSPHATIDYLETHANOLAMINE-BINDING PROTEIN 4"/>
    <property type="match status" value="1"/>
</dbReference>
<feature type="signal peptide" evidence="1">
    <location>
        <begin position="1"/>
        <end position="18"/>
    </location>
</feature>
<keyword evidence="2" id="KW-1185">Reference proteome</keyword>
<dbReference type="Gene3D" id="3.90.280.10">
    <property type="entry name" value="PEBP-like"/>
    <property type="match status" value="1"/>
</dbReference>
<gene>
    <name evidence="3" type="primary">LOC112047035</name>
</gene>
<sequence length="203" mass="22638">MYFLRYTILLLAAHWSTSTKYSDIEEAFTSFLITPFVIPEVPPRLLSARFYANKIHLGNKIPAYGTVNPPVVYYEAKPEVLHTIVILDADPPSAIAPVDTQMIHALLINVPGNKLAQSNYATAYYPTVPPVGSGYHRIVLLVYQQPCWINMDSVQKLNGNYDNFSITRFAAEHGLGSPIAGNFYLTQLNICDNHDESMGQCSL</sequence>